<reference evidence="2 3" key="1">
    <citation type="submission" date="2024-05" db="EMBL/GenBank/DDBJ databases">
        <authorList>
            <person name="Yi C."/>
        </authorList>
    </citation>
    <scope>NUCLEOTIDE SEQUENCE [LARGE SCALE GENOMIC DNA]</scope>
    <source>
        <strain evidence="2 3">XS13</strain>
    </source>
</reference>
<dbReference type="EMBL" id="JBDXMX010000002">
    <property type="protein sequence ID" value="MEO9247402.1"/>
    <property type="molecule type" value="Genomic_DNA"/>
</dbReference>
<dbReference type="PANTHER" id="PTHR12993:SF29">
    <property type="entry name" value="BLR3841 PROTEIN"/>
    <property type="match status" value="1"/>
</dbReference>
<evidence type="ECO:0000313" key="3">
    <source>
        <dbReference type="Proteomes" id="UP001484097"/>
    </source>
</evidence>
<dbReference type="Pfam" id="PF02585">
    <property type="entry name" value="PIG-L"/>
    <property type="match status" value="1"/>
</dbReference>
<proteinExistence type="predicted"/>
<evidence type="ECO:0000313" key="2">
    <source>
        <dbReference type="EMBL" id="MEO9247402.1"/>
    </source>
</evidence>
<dbReference type="PANTHER" id="PTHR12993">
    <property type="entry name" value="N-ACETYLGLUCOSAMINYL-PHOSPHATIDYLINOSITOL DE-N-ACETYLASE-RELATED"/>
    <property type="match status" value="1"/>
</dbReference>
<dbReference type="InterPro" id="IPR003737">
    <property type="entry name" value="GlcNAc_PI_deacetylase-related"/>
</dbReference>
<evidence type="ECO:0000256" key="1">
    <source>
        <dbReference type="ARBA" id="ARBA00022833"/>
    </source>
</evidence>
<keyword evidence="1" id="KW-0862">Zinc</keyword>
<protein>
    <submittedName>
        <fullName evidence="2">PIG-L deacetylase family protein</fullName>
    </submittedName>
</protein>
<comment type="caution">
    <text evidence="2">The sequence shown here is derived from an EMBL/GenBank/DDBJ whole genome shotgun (WGS) entry which is preliminary data.</text>
</comment>
<keyword evidence="3" id="KW-1185">Reference proteome</keyword>
<gene>
    <name evidence="2" type="ORF">ABDK96_06890</name>
</gene>
<dbReference type="SUPFAM" id="SSF102588">
    <property type="entry name" value="LmbE-like"/>
    <property type="match status" value="1"/>
</dbReference>
<sequence>MTAQPAADRSTDRSAGRLLVVGAHSADFVWRAAGAVAAFVQAGGEAKVVALTYGERGESGVLWQEDGQTEENVKRIRHGEAERASQHLGASFEAFDLGDYPLVNDHSDIERLAELMRDFAPTVVLTHPDKDPFNPDHPVAYEMVQKARLMTSGAGVESGFKTAPPSEFLVFEPHQPELCGFVPSVFVDITAVFEQKKAAMAEMKAQAYLQTYYAERAEHRGNHARKVTGNKEIRQAEAFMRLVPNVVGTL</sequence>
<dbReference type="InterPro" id="IPR024078">
    <property type="entry name" value="LmbE-like_dom_sf"/>
</dbReference>
<dbReference type="Gene3D" id="3.40.50.10320">
    <property type="entry name" value="LmbE-like"/>
    <property type="match status" value="1"/>
</dbReference>
<dbReference type="RefSeq" id="WP_347919959.1">
    <property type="nucleotide sequence ID" value="NZ_JBDXMX010000002.1"/>
</dbReference>
<organism evidence="2 3">
    <name type="scientific">Citricoccus nitrophenolicus</name>
    <dbReference type="NCBI Taxonomy" id="863575"/>
    <lineage>
        <taxon>Bacteria</taxon>
        <taxon>Bacillati</taxon>
        <taxon>Actinomycetota</taxon>
        <taxon>Actinomycetes</taxon>
        <taxon>Micrococcales</taxon>
        <taxon>Micrococcaceae</taxon>
        <taxon>Citricoccus</taxon>
    </lineage>
</organism>
<name>A0ABV0IGV7_9MICC</name>
<accession>A0ABV0IGV7</accession>
<dbReference type="Proteomes" id="UP001484097">
    <property type="component" value="Unassembled WGS sequence"/>
</dbReference>